<organism evidence="6 7">
    <name type="scientific">Phreatobacter stygius</name>
    <dbReference type="NCBI Taxonomy" id="1940610"/>
    <lineage>
        <taxon>Bacteria</taxon>
        <taxon>Pseudomonadati</taxon>
        <taxon>Pseudomonadota</taxon>
        <taxon>Alphaproteobacteria</taxon>
        <taxon>Hyphomicrobiales</taxon>
        <taxon>Phreatobacteraceae</taxon>
        <taxon>Phreatobacter</taxon>
    </lineage>
</organism>
<evidence type="ECO:0000256" key="4">
    <source>
        <dbReference type="ARBA" id="ARBA00023163"/>
    </source>
</evidence>
<dbReference type="AlphaFoldDB" id="A0A4D7B7L9"/>
<dbReference type="InterPro" id="IPR005119">
    <property type="entry name" value="LysR_subst-bd"/>
</dbReference>
<comment type="similarity">
    <text evidence="1">Belongs to the LysR transcriptional regulatory family.</text>
</comment>
<protein>
    <submittedName>
        <fullName evidence="6">LysR family transcriptional regulator</fullName>
    </submittedName>
</protein>
<dbReference type="RefSeq" id="WP_136962311.1">
    <property type="nucleotide sequence ID" value="NZ_CP039690.1"/>
</dbReference>
<keyword evidence="7" id="KW-1185">Reference proteome</keyword>
<dbReference type="GO" id="GO:0005829">
    <property type="term" value="C:cytosol"/>
    <property type="evidence" value="ECO:0007669"/>
    <property type="project" value="TreeGrafter"/>
</dbReference>
<evidence type="ECO:0000313" key="6">
    <source>
        <dbReference type="EMBL" id="QCI66873.1"/>
    </source>
</evidence>
<dbReference type="EMBL" id="CP039690">
    <property type="protein sequence ID" value="QCI66873.1"/>
    <property type="molecule type" value="Genomic_DNA"/>
</dbReference>
<dbReference type="SUPFAM" id="SSF46785">
    <property type="entry name" value="Winged helix' DNA-binding domain"/>
    <property type="match status" value="1"/>
</dbReference>
<keyword evidence="3" id="KW-0238">DNA-binding</keyword>
<dbReference type="PANTHER" id="PTHR30419">
    <property type="entry name" value="HTH-TYPE TRANSCRIPTIONAL REGULATOR YBHD"/>
    <property type="match status" value="1"/>
</dbReference>
<evidence type="ECO:0000256" key="3">
    <source>
        <dbReference type="ARBA" id="ARBA00023125"/>
    </source>
</evidence>
<dbReference type="GO" id="GO:0003700">
    <property type="term" value="F:DNA-binding transcription factor activity"/>
    <property type="evidence" value="ECO:0007669"/>
    <property type="project" value="InterPro"/>
</dbReference>
<dbReference type="Pfam" id="PF03466">
    <property type="entry name" value="LysR_substrate"/>
    <property type="match status" value="1"/>
</dbReference>
<dbReference type="Pfam" id="PF00126">
    <property type="entry name" value="HTH_1"/>
    <property type="match status" value="1"/>
</dbReference>
<sequence length="312" mass="34350">MDIRALRYFQTVAESGSYSRGSELLRISQPAVSRTIRNLEDELGRPVFKRHGHGVTLTEAGKLLLERSQLLLRQLEQTKADIRSGHAGLSGVISFAVPPAAGHFIAPPLVERFGEAYPHVFLKIVGGFSGYIHEWLVRGQVDLACLHDPVPQRGFEVTPLLNEEVYLVGRAGSLGASVGRIRTEDLAKLPLILPSRPNASRRLLDKWTAARGISLSAKVEVDDTTITRAMLRQGVGFSLLTRGAIEGELSRGELEIHSFEPPAYWPFAMLTCQNVPRTDIQHTLIGKLAETVKEVVRDLVQSGVWSGELPPE</sequence>
<dbReference type="Proteomes" id="UP000298781">
    <property type="component" value="Chromosome"/>
</dbReference>
<dbReference type="InterPro" id="IPR050950">
    <property type="entry name" value="HTH-type_LysR_regulators"/>
</dbReference>
<dbReference type="InterPro" id="IPR036388">
    <property type="entry name" value="WH-like_DNA-bd_sf"/>
</dbReference>
<accession>A0A4D7B7L9</accession>
<evidence type="ECO:0000256" key="2">
    <source>
        <dbReference type="ARBA" id="ARBA00023015"/>
    </source>
</evidence>
<dbReference type="PROSITE" id="PS50931">
    <property type="entry name" value="HTH_LYSR"/>
    <property type="match status" value="1"/>
</dbReference>
<keyword evidence="4" id="KW-0804">Transcription</keyword>
<dbReference type="InterPro" id="IPR036390">
    <property type="entry name" value="WH_DNA-bd_sf"/>
</dbReference>
<dbReference type="KEGG" id="pstg:E8M01_23080"/>
<dbReference type="Gene3D" id="3.40.190.290">
    <property type="match status" value="1"/>
</dbReference>
<dbReference type="PRINTS" id="PR00039">
    <property type="entry name" value="HTHLYSR"/>
</dbReference>
<evidence type="ECO:0000259" key="5">
    <source>
        <dbReference type="PROSITE" id="PS50931"/>
    </source>
</evidence>
<dbReference type="OrthoDB" id="8479357at2"/>
<dbReference type="FunFam" id="1.10.10.10:FF:000001">
    <property type="entry name" value="LysR family transcriptional regulator"/>
    <property type="match status" value="1"/>
</dbReference>
<keyword evidence="2" id="KW-0805">Transcription regulation</keyword>
<evidence type="ECO:0000256" key="1">
    <source>
        <dbReference type="ARBA" id="ARBA00009437"/>
    </source>
</evidence>
<gene>
    <name evidence="6" type="ORF">E8M01_23080</name>
</gene>
<name>A0A4D7B7L9_9HYPH</name>
<reference evidence="6 7" key="1">
    <citation type="submission" date="2019-04" db="EMBL/GenBank/DDBJ databases">
        <title>Phreatobacter aquaticus sp. nov.</title>
        <authorList>
            <person name="Choi A."/>
        </authorList>
    </citation>
    <scope>NUCLEOTIDE SEQUENCE [LARGE SCALE GENOMIC DNA]</scope>
    <source>
        <strain evidence="6 7">KCTC 52518</strain>
    </source>
</reference>
<feature type="domain" description="HTH lysR-type" evidence="5">
    <location>
        <begin position="1"/>
        <end position="58"/>
    </location>
</feature>
<dbReference type="GO" id="GO:0003677">
    <property type="term" value="F:DNA binding"/>
    <property type="evidence" value="ECO:0007669"/>
    <property type="project" value="UniProtKB-KW"/>
</dbReference>
<dbReference type="SUPFAM" id="SSF53850">
    <property type="entry name" value="Periplasmic binding protein-like II"/>
    <property type="match status" value="1"/>
</dbReference>
<evidence type="ECO:0000313" key="7">
    <source>
        <dbReference type="Proteomes" id="UP000298781"/>
    </source>
</evidence>
<dbReference type="InterPro" id="IPR000847">
    <property type="entry name" value="LysR_HTH_N"/>
</dbReference>
<dbReference type="Gene3D" id="1.10.10.10">
    <property type="entry name" value="Winged helix-like DNA-binding domain superfamily/Winged helix DNA-binding domain"/>
    <property type="match status" value="1"/>
</dbReference>
<proteinExistence type="inferred from homology"/>